<dbReference type="AlphaFoldDB" id="H0QVZ7"/>
<evidence type="ECO:0000313" key="3">
    <source>
        <dbReference type="Proteomes" id="UP000035034"/>
    </source>
</evidence>
<comment type="caution">
    <text evidence="2">The sequence shown here is derived from an EMBL/GenBank/DDBJ whole genome shotgun (WGS) entry which is preliminary data.</text>
</comment>
<evidence type="ECO:0000256" key="1">
    <source>
        <dbReference type="SAM" id="Phobius"/>
    </source>
</evidence>
<feature type="transmembrane region" description="Helical" evidence="1">
    <location>
        <begin position="16"/>
        <end position="38"/>
    </location>
</feature>
<evidence type="ECO:0008006" key="4">
    <source>
        <dbReference type="Google" id="ProtNLM"/>
    </source>
</evidence>
<proteinExistence type="predicted"/>
<name>H0QVZ7_9ACTN</name>
<gene>
    <name evidence="2" type="ORF">GOEFS_018_00310</name>
</gene>
<dbReference type="RefSeq" id="WP_007316336.1">
    <property type="nucleotide sequence ID" value="NZ_BAEH01000018.1"/>
</dbReference>
<keyword evidence="1" id="KW-0812">Transmembrane</keyword>
<organism evidence="2 3">
    <name type="scientific">Gordonia effusa NBRC 100432</name>
    <dbReference type="NCBI Taxonomy" id="1077974"/>
    <lineage>
        <taxon>Bacteria</taxon>
        <taxon>Bacillati</taxon>
        <taxon>Actinomycetota</taxon>
        <taxon>Actinomycetes</taxon>
        <taxon>Mycobacteriales</taxon>
        <taxon>Gordoniaceae</taxon>
        <taxon>Gordonia</taxon>
    </lineage>
</organism>
<accession>H0QVZ7</accession>
<dbReference type="EMBL" id="BAEH01000018">
    <property type="protein sequence ID" value="GAB16998.1"/>
    <property type="molecule type" value="Genomic_DNA"/>
</dbReference>
<evidence type="ECO:0000313" key="2">
    <source>
        <dbReference type="EMBL" id="GAB16998.1"/>
    </source>
</evidence>
<dbReference type="Proteomes" id="UP000035034">
    <property type="component" value="Unassembled WGS sequence"/>
</dbReference>
<feature type="transmembrane region" description="Helical" evidence="1">
    <location>
        <begin position="92"/>
        <end position="109"/>
    </location>
</feature>
<dbReference type="eggNOG" id="ENOG503310N">
    <property type="taxonomic scope" value="Bacteria"/>
</dbReference>
<dbReference type="InterPro" id="IPR021414">
    <property type="entry name" value="DUF3054"/>
</dbReference>
<dbReference type="OrthoDB" id="3698172at2"/>
<protein>
    <recommendedName>
        <fullName evidence="4">DUF3054 domain-containing protein</fullName>
    </recommendedName>
</protein>
<keyword evidence="3" id="KW-1185">Reference proteome</keyword>
<dbReference type="Pfam" id="PF11255">
    <property type="entry name" value="DUF3054"/>
    <property type="match status" value="1"/>
</dbReference>
<keyword evidence="1" id="KW-1133">Transmembrane helix</keyword>
<reference evidence="2 3" key="1">
    <citation type="submission" date="2011-12" db="EMBL/GenBank/DDBJ databases">
        <title>Whole genome shotgun sequence of Gordonia effusa NBRC 100432.</title>
        <authorList>
            <person name="Yoshida I."/>
            <person name="Takarada H."/>
            <person name="Hosoyama A."/>
            <person name="Tsuchikane K."/>
            <person name="Katsumata H."/>
            <person name="Yamazaki S."/>
            <person name="Fujita N."/>
        </authorList>
    </citation>
    <scope>NUCLEOTIDE SEQUENCE [LARGE SCALE GENOMIC DNA]</scope>
    <source>
        <strain evidence="2 3">NBRC 100432</strain>
    </source>
</reference>
<sequence>MSKVGNAPSANGESTLPLLAAAFADLIAVTVFMAIGRVNHHHGFDPLSFLQSWWPFAVGAAAGWSICYLYSHVRSSEMLRSDFHPERMPTGIVVWIVTVAVGMMLRWILHQGTEVSFIIVATCALGLFLLGWRIGLRLVRVRQRGALPTI</sequence>
<keyword evidence="1" id="KW-0472">Membrane</keyword>
<feature type="transmembrane region" description="Helical" evidence="1">
    <location>
        <begin position="53"/>
        <end position="71"/>
    </location>
</feature>
<feature type="transmembrane region" description="Helical" evidence="1">
    <location>
        <begin position="115"/>
        <end position="134"/>
    </location>
</feature>
<dbReference type="STRING" id="1077974.GOEFS_018_00310"/>